<evidence type="ECO:0000313" key="3">
    <source>
        <dbReference type="Proteomes" id="UP001620626"/>
    </source>
</evidence>
<keyword evidence="3" id="KW-1185">Reference proteome</keyword>
<accession>A0ABD2LYA6</accession>
<sequence length="326" mass="36813">MEGNPNTDTFDIRIAIIGKLDQLMDKEKTENNKSLIIATVLDPRFKLKLFEQMKEQIREWMRVDLQKIFSGFLNTTLVRQSSTSSSCSAEKPVFSGLLESSSGSSNLSITDDQSKSQNEFYDALHQMDKYLREPRVKYSVDPFQWWKKNEAEFSGLGRLMKKYHIDENATGQIVSKTDAVSCANCLIEKANNEKIQLKNTYSNCWDVAACHPNLLISNSASINAPLNKSQQLLKSNIFTHCRCDFGNFARLCSVNISANASLPGLFPCVSLFWPGQMEAMRLTDLNQPNFEFLVAAGILPPPVKQEQQEEEANDQSNISAHIKHPF</sequence>
<protein>
    <submittedName>
        <fullName evidence="2">Uncharacterized protein</fullName>
    </submittedName>
</protein>
<comment type="caution">
    <text evidence="2">The sequence shown here is derived from an EMBL/GenBank/DDBJ whole genome shotgun (WGS) entry which is preliminary data.</text>
</comment>
<dbReference type="PANTHER" id="PTHR23272">
    <property type="entry name" value="BED FINGER-RELATED"/>
    <property type="match status" value="1"/>
</dbReference>
<feature type="region of interest" description="Disordered" evidence="1">
    <location>
        <begin position="304"/>
        <end position="326"/>
    </location>
</feature>
<proteinExistence type="predicted"/>
<dbReference type="SUPFAM" id="SSF53098">
    <property type="entry name" value="Ribonuclease H-like"/>
    <property type="match status" value="1"/>
</dbReference>
<dbReference type="Proteomes" id="UP001620626">
    <property type="component" value="Unassembled WGS sequence"/>
</dbReference>
<dbReference type="InterPro" id="IPR012337">
    <property type="entry name" value="RNaseH-like_sf"/>
</dbReference>
<evidence type="ECO:0000256" key="1">
    <source>
        <dbReference type="SAM" id="MobiDB-lite"/>
    </source>
</evidence>
<evidence type="ECO:0000313" key="2">
    <source>
        <dbReference type="EMBL" id="KAL3120184.1"/>
    </source>
</evidence>
<reference evidence="2 3" key="1">
    <citation type="submission" date="2024-10" db="EMBL/GenBank/DDBJ databases">
        <authorList>
            <person name="Kim D."/>
        </authorList>
    </citation>
    <scope>NUCLEOTIDE SEQUENCE [LARGE SCALE GENOMIC DNA]</scope>
    <source>
        <strain evidence="2">BH-2024</strain>
    </source>
</reference>
<dbReference type="PANTHER" id="PTHR23272:SF166">
    <property type="entry name" value="ZINC FINGER BED DOMAIN-CONTAINING PROTEIN RICESLEEPER 2-LIKE ISOFORM X1"/>
    <property type="match status" value="1"/>
</dbReference>
<dbReference type="AlphaFoldDB" id="A0ABD2LYA6"/>
<dbReference type="EMBL" id="JBICBT010000221">
    <property type="protein sequence ID" value="KAL3120184.1"/>
    <property type="molecule type" value="Genomic_DNA"/>
</dbReference>
<name>A0ABD2LYA6_9BILA</name>
<organism evidence="2 3">
    <name type="scientific">Heterodera trifolii</name>
    <dbReference type="NCBI Taxonomy" id="157864"/>
    <lineage>
        <taxon>Eukaryota</taxon>
        <taxon>Metazoa</taxon>
        <taxon>Ecdysozoa</taxon>
        <taxon>Nematoda</taxon>
        <taxon>Chromadorea</taxon>
        <taxon>Rhabditida</taxon>
        <taxon>Tylenchina</taxon>
        <taxon>Tylenchomorpha</taxon>
        <taxon>Tylenchoidea</taxon>
        <taxon>Heteroderidae</taxon>
        <taxon>Heteroderinae</taxon>
        <taxon>Heterodera</taxon>
    </lineage>
</organism>
<gene>
    <name evidence="2" type="ORF">niasHT_008938</name>
</gene>